<keyword evidence="7 11" id="KW-0456">Lyase</keyword>
<dbReference type="EC" id="4.1.1.23" evidence="3"/>
<organism evidence="11">
    <name type="scientific">hydrothermal vent metagenome</name>
    <dbReference type="NCBI Taxonomy" id="652676"/>
    <lineage>
        <taxon>unclassified sequences</taxon>
        <taxon>metagenomes</taxon>
        <taxon>ecological metagenomes</taxon>
    </lineage>
</organism>
<sequence>MSYLEKLRAIQDKNSSWLCIGLDPSLEWLRVDFRKWDEPILPYNKAIIDATADLVCAYKPNLGFYLQWGAAGIIALERTIAYIPKHIPIVIDCKTGDIGHTQAAWATGLFDEWQVDAITVNPFVGADAVLPMIGQRPDKAVYILARTSNPSATDFQGELPQESGLSADVLRQSQTWPTAGHKGYVVGATYPEELAIARRLAPQANFLIPGIGAQGGSLQAAVQYGPDAVAGPLISASRSIIYASGGNDFAEAARKAAVSLRDQINQMRT</sequence>
<comment type="pathway">
    <text evidence="1">Pyrimidine metabolism; UMP biosynthesis via de novo pathway; UMP from orotate: step 2/2.</text>
</comment>
<gene>
    <name evidence="11" type="ORF">MNBD_CHLOROFLEXI01-4818</name>
</gene>
<evidence type="ECO:0000256" key="7">
    <source>
        <dbReference type="ARBA" id="ARBA00023239"/>
    </source>
</evidence>
<dbReference type="GO" id="GO:0044205">
    <property type="term" value="P:'de novo' UMP biosynthetic process"/>
    <property type="evidence" value="ECO:0007669"/>
    <property type="project" value="UniProtKB-UniPathway"/>
</dbReference>
<evidence type="ECO:0000259" key="10">
    <source>
        <dbReference type="SMART" id="SM00934"/>
    </source>
</evidence>
<dbReference type="Gene3D" id="3.20.20.70">
    <property type="entry name" value="Aldolase class I"/>
    <property type="match status" value="1"/>
</dbReference>
<proteinExistence type="inferred from homology"/>
<dbReference type="NCBIfam" id="TIGR02127">
    <property type="entry name" value="pyrF_sub2"/>
    <property type="match status" value="1"/>
</dbReference>
<dbReference type="GO" id="GO:0004590">
    <property type="term" value="F:orotidine-5'-phosphate decarboxylase activity"/>
    <property type="evidence" value="ECO:0007669"/>
    <property type="project" value="UniProtKB-EC"/>
</dbReference>
<dbReference type="PANTHER" id="PTHR43375">
    <property type="entry name" value="OROTIDINE 5'-PHOSPHATE DECARBOXYLASE"/>
    <property type="match status" value="1"/>
</dbReference>
<keyword evidence="5" id="KW-0210">Decarboxylase</keyword>
<feature type="domain" description="Orotidine 5'-phosphate decarboxylase" evidence="10">
    <location>
        <begin position="17"/>
        <end position="253"/>
    </location>
</feature>
<dbReference type="UniPathway" id="UPA00070">
    <property type="reaction ID" value="UER00120"/>
</dbReference>
<evidence type="ECO:0000256" key="6">
    <source>
        <dbReference type="ARBA" id="ARBA00022975"/>
    </source>
</evidence>
<protein>
    <recommendedName>
        <fullName evidence="4">Orotidine 5'-phosphate decarboxylase</fullName>
        <ecNumber evidence="3">4.1.1.23</ecNumber>
    </recommendedName>
    <alternativeName>
        <fullName evidence="8">OMP decarboxylase</fullName>
    </alternativeName>
</protein>
<evidence type="ECO:0000256" key="8">
    <source>
        <dbReference type="ARBA" id="ARBA00033428"/>
    </source>
</evidence>
<dbReference type="CDD" id="cd04725">
    <property type="entry name" value="OMP_decarboxylase_like"/>
    <property type="match status" value="1"/>
</dbReference>
<keyword evidence="6" id="KW-0665">Pyrimidine biosynthesis</keyword>
<dbReference type="Pfam" id="PF00215">
    <property type="entry name" value="OMPdecase"/>
    <property type="match status" value="1"/>
</dbReference>
<evidence type="ECO:0000256" key="9">
    <source>
        <dbReference type="ARBA" id="ARBA00049157"/>
    </source>
</evidence>
<evidence type="ECO:0000256" key="1">
    <source>
        <dbReference type="ARBA" id="ARBA00004861"/>
    </source>
</evidence>
<dbReference type="InterPro" id="IPR011995">
    <property type="entry name" value="OMPdecase_type-2"/>
</dbReference>
<evidence type="ECO:0000256" key="5">
    <source>
        <dbReference type="ARBA" id="ARBA00022793"/>
    </source>
</evidence>
<dbReference type="InterPro" id="IPR013785">
    <property type="entry name" value="Aldolase_TIM"/>
</dbReference>
<comment type="similarity">
    <text evidence="2">Belongs to the OMP decarboxylase family. Type 2 subfamily.</text>
</comment>
<dbReference type="SUPFAM" id="SSF51366">
    <property type="entry name" value="Ribulose-phoshate binding barrel"/>
    <property type="match status" value="1"/>
</dbReference>
<dbReference type="SMART" id="SM00934">
    <property type="entry name" value="OMPdecase"/>
    <property type="match status" value="1"/>
</dbReference>
<evidence type="ECO:0000313" key="11">
    <source>
        <dbReference type="EMBL" id="VAW37238.1"/>
    </source>
</evidence>
<evidence type="ECO:0000256" key="4">
    <source>
        <dbReference type="ARBA" id="ARBA00021923"/>
    </source>
</evidence>
<reference evidence="11" key="1">
    <citation type="submission" date="2018-06" db="EMBL/GenBank/DDBJ databases">
        <authorList>
            <person name="Zhirakovskaya E."/>
        </authorList>
    </citation>
    <scope>NUCLEOTIDE SEQUENCE</scope>
</reference>
<evidence type="ECO:0000256" key="2">
    <source>
        <dbReference type="ARBA" id="ARBA00008847"/>
    </source>
</evidence>
<name>A0A3B0V193_9ZZZZ</name>
<comment type="catalytic activity">
    <reaction evidence="9">
        <text>orotidine 5'-phosphate + H(+) = UMP + CO2</text>
        <dbReference type="Rhea" id="RHEA:11596"/>
        <dbReference type="ChEBI" id="CHEBI:15378"/>
        <dbReference type="ChEBI" id="CHEBI:16526"/>
        <dbReference type="ChEBI" id="CHEBI:57538"/>
        <dbReference type="ChEBI" id="CHEBI:57865"/>
        <dbReference type="EC" id="4.1.1.23"/>
    </reaction>
</comment>
<accession>A0A3B0V193</accession>
<dbReference type="PANTHER" id="PTHR43375:SF1">
    <property type="entry name" value="OROTIDINE 5'-PHOSPHATE DECARBOXYLASE"/>
    <property type="match status" value="1"/>
</dbReference>
<dbReference type="AlphaFoldDB" id="A0A3B0V193"/>
<evidence type="ECO:0000256" key="3">
    <source>
        <dbReference type="ARBA" id="ARBA00012321"/>
    </source>
</evidence>
<dbReference type="InterPro" id="IPR011060">
    <property type="entry name" value="RibuloseP-bd_barrel"/>
</dbReference>
<dbReference type="GO" id="GO:0006207">
    <property type="term" value="P:'de novo' pyrimidine nucleobase biosynthetic process"/>
    <property type="evidence" value="ECO:0007669"/>
    <property type="project" value="InterPro"/>
</dbReference>
<dbReference type="EMBL" id="UOEU01000657">
    <property type="protein sequence ID" value="VAW37238.1"/>
    <property type="molecule type" value="Genomic_DNA"/>
</dbReference>
<dbReference type="InterPro" id="IPR001754">
    <property type="entry name" value="OMPdeCOase_dom"/>
</dbReference>